<evidence type="ECO:0000313" key="3">
    <source>
        <dbReference type="Proteomes" id="UP000194469"/>
    </source>
</evidence>
<dbReference type="SUPFAM" id="SSF53448">
    <property type="entry name" value="Nucleotide-diphospho-sugar transferases"/>
    <property type="match status" value="1"/>
</dbReference>
<dbReference type="AlphaFoldDB" id="A0A1Y6FPY0"/>
<reference evidence="3" key="1">
    <citation type="submission" date="2017-04" db="EMBL/GenBank/DDBJ databases">
        <authorList>
            <person name="Varghese N."/>
            <person name="Submissions S."/>
        </authorList>
    </citation>
    <scope>NUCLEOTIDE SEQUENCE [LARGE SCALE GENOMIC DNA]</scope>
    <source>
        <strain evidence="3">UI2</strain>
    </source>
</reference>
<feature type="transmembrane region" description="Helical" evidence="1">
    <location>
        <begin position="347"/>
        <end position="367"/>
    </location>
</feature>
<evidence type="ECO:0000256" key="1">
    <source>
        <dbReference type="SAM" id="Phobius"/>
    </source>
</evidence>
<gene>
    <name evidence="2" type="ORF">SAMN06295984_2415</name>
</gene>
<dbReference type="Proteomes" id="UP000194469">
    <property type="component" value="Unassembled WGS sequence"/>
</dbReference>
<dbReference type="Pfam" id="PF13641">
    <property type="entry name" value="Glyco_tranf_2_3"/>
    <property type="match status" value="1"/>
</dbReference>
<protein>
    <submittedName>
        <fullName evidence="2">Adsorption protein B</fullName>
    </submittedName>
</protein>
<evidence type="ECO:0000313" key="2">
    <source>
        <dbReference type="EMBL" id="SMQ76998.1"/>
    </source>
</evidence>
<dbReference type="Gene3D" id="3.90.550.10">
    <property type="entry name" value="Spore Coat Polysaccharide Biosynthesis Protein SpsA, Chain A"/>
    <property type="match status" value="1"/>
</dbReference>
<dbReference type="RefSeq" id="WP_086457292.1">
    <property type="nucleotide sequence ID" value="NZ_JBHSOX010000006.1"/>
</dbReference>
<organism evidence="2 3">
    <name type="scientific">Sphingopyxis terrae subsp. ummariensis</name>
    <dbReference type="NCBI Taxonomy" id="429001"/>
    <lineage>
        <taxon>Bacteria</taxon>
        <taxon>Pseudomonadati</taxon>
        <taxon>Pseudomonadota</taxon>
        <taxon>Alphaproteobacteria</taxon>
        <taxon>Sphingomonadales</taxon>
        <taxon>Sphingomonadaceae</taxon>
        <taxon>Sphingopyxis</taxon>
    </lineage>
</organism>
<keyword evidence="1" id="KW-0812">Transmembrane</keyword>
<name>A0A1Y6FPY0_9SPHN</name>
<keyword evidence="1" id="KW-0472">Membrane</keyword>
<feature type="transmembrane region" description="Helical" evidence="1">
    <location>
        <begin position="20"/>
        <end position="43"/>
    </location>
</feature>
<sequence>MEGSTAWLGWLVQSAGHELMLFASVGILLFGLDDLLFDALWFGAGRTRRGAVRGRDPVSGTVAVFVPAWREAAVLPATLTHMLRSWDGEDVRLYVGCYPNDAATLMAVAPLVARDRRVRLVIGPAAGPTTKGDNLNRMWHALGEDERAEGRRFAAVVLHDAEDRVHPAEIALYRLHLAQDAMVQIPVVPHYEPAQRWIGGHYADEFAEAHGKELALRSRLRLPLPSAGVGTALTRNALTLLAIERGGDPFRADSLAEDYEVGMLLDAFGLSARFVDAVDGDGTRIVSRGEFPARVEAAARQKARWVVGIALAGWDHVAWPAARPDDGPRGASRAWAARWMLWRDRRAPLAAIVILAAYIGMILAGLAMAGEALFGWSAVDIGDTLRWLLAFNAVLLLWRLSMRFLFTARCYGLRAGFAAVPRAFVANLIAVLAARRAIACYWTMQRSGRVVWDKTDHPAVEAPRPLLLSEAWLR</sequence>
<dbReference type="InterPro" id="IPR029044">
    <property type="entry name" value="Nucleotide-diphossugar_trans"/>
</dbReference>
<feature type="transmembrane region" description="Helical" evidence="1">
    <location>
        <begin position="387"/>
        <end position="406"/>
    </location>
</feature>
<keyword evidence="1" id="KW-1133">Transmembrane helix</keyword>
<dbReference type="NCBIfam" id="NF011307">
    <property type="entry name" value="PRK14716.1-5"/>
    <property type="match status" value="1"/>
</dbReference>
<accession>A0A1Y6FPY0</accession>
<keyword evidence="3" id="KW-1185">Reference proteome</keyword>
<dbReference type="EMBL" id="FXWL01000002">
    <property type="protein sequence ID" value="SMQ76998.1"/>
    <property type="molecule type" value="Genomic_DNA"/>
</dbReference>
<proteinExistence type="predicted"/>